<dbReference type="AlphaFoldDB" id="A0A127PGY1"/>
<name>A0A127PGY1_9BURK</name>
<proteinExistence type="predicted"/>
<dbReference type="EMBL" id="CP013232">
    <property type="protein sequence ID" value="AMO96671.1"/>
    <property type="molecule type" value="Genomic_DNA"/>
</dbReference>
<dbReference type="Proteomes" id="UP000072421">
    <property type="component" value="Chromosome"/>
</dbReference>
<protein>
    <submittedName>
        <fullName evidence="1">Uncharacterized protein</fullName>
    </submittedName>
</protein>
<gene>
    <name evidence="1" type="ORF">CFter6_4062</name>
</gene>
<evidence type="ECO:0000313" key="1">
    <source>
        <dbReference type="EMBL" id="AMO96671.1"/>
    </source>
</evidence>
<organism evidence="1">
    <name type="scientific">Collimonas fungivorans</name>
    <dbReference type="NCBI Taxonomy" id="158899"/>
    <lineage>
        <taxon>Bacteria</taxon>
        <taxon>Pseudomonadati</taxon>
        <taxon>Pseudomonadota</taxon>
        <taxon>Betaproteobacteria</taxon>
        <taxon>Burkholderiales</taxon>
        <taxon>Oxalobacteraceae</taxon>
        <taxon>Collimonas</taxon>
    </lineage>
</organism>
<dbReference type="PATRIC" id="fig|158899.10.peg.4027"/>
<evidence type="ECO:0000313" key="2">
    <source>
        <dbReference type="Proteomes" id="UP000072421"/>
    </source>
</evidence>
<accession>A0A127PGY1</accession>
<reference evidence="1 2" key="1">
    <citation type="submission" date="2015-11" db="EMBL/GenBank/DDBJ databases">
        <title>Exploring the genomic traits of fungus-feeding bacterial genus Collimonas.</title>
        <authorList>
            <person name="Song C."/>
            <person name="Schmidt R."/>
            <person name="de Jager V."/>
            <person name="Krzyzanowska D."/>
            <person name="Jongedijk E."/>
            <person name="Cankar K."/>
            <person name="Beekwilder J."/>
            <person name="van Veen A."/>
            <person name="de Boer W."/>
            <person name="van Veen J.A."/>
            <person name="Garbeva P."/>
        </authorList>
    </citation>
    <scope>NUCLEOTIDE SEQUENCE [LARGE SCALE GENOMIC DNA]</scope>
    <source>
        <strain evidence="1 2">Ter6</strain>
    </source>
</reference>
<sequence>MSRPALRRSCRMPASQPPANGYFAQSAAATKYFRKCIAA</sequence>